<accession>A0A167YJX0</accession>
<feature type="compositionally biased region" description="Low complexity" evidence="1">
    <location>
        <begin position="734"/>
        <end position="752"/>
    </location>
</feature>
<sequence>MFSSALKSISATNITANYSVSPTPASVAGPWKIYDAKKKSTGKPHSVFVFDRKALESHGASLGRSGASSFKRTIEDVVDRLKKEASSLAKLRHPCILELVEPVEETRGGGLQFVTEAVTASLSSLLHDKDDQERSGGSRSSRHVTEDADGVRRRRELELDELEIQKGLLQVSKALEFLHDNAGLVHGNLTPDAILINAKASSLFLSTTWQDTALSGFAFCSAADGSTKPTSIQGISLGEVLNMDPRLPKTVQLNLDYTSPDFVMDGNLTSAADMFSLGLVSIALYSSPHKSPLESHGSLSSYKRLFSSSSTVPSASNGFLSSRPLPKDLSSHVLPRLITRRPAQRMTAREFQESEYFDNVLVSTIRFLDSFPAKTPNEKAQFMRGLNKVLPSFPKSVMEKKILPALLDELKDKDLLFAILHNIFKIIDLLPSARRAFGDKVRPALKEIFVVNAKQSQEKDASRDAGLMVFLENLSLAAENSSGKEFKDDILPVILAAIECPTHSIVDAALRTLPSVLPVLDFSTIKNELFPVVATVFSRTNSLAIKVRGLQAFVILCGGSTDAATDDGLNGLIENRKKTSSSSALDKYTMQEKIVPLIKAIKTKEPAVMLAALNVLRIVGEAADADFVAVDILPVLWSMSLGPLLDLRQFQTFMELIKKLSRRVEDEQARKLQELSGTANAGTAGPNEDFLAFGGVTGTAFESSRAATNGAGGSHEDDFEALVKGKSSGGGGHTTASSSSSNTHNNNNSYNGFASWDDTPSVLSSGPTAAAASSSSTPQTPSFSWSTAQKSPASPPHSASGMSSSSNNTFRSTLTPDLARFGALAPSSTQFSQPLQPAPFTPAPAPAPAAAAAASTSSSINWAASSSSSNPWASSATAPMSSSTSTSSYANFSAGRAPTFSSPGAAGATAGGSMAGLALHQQQQQQQQAGRQAGLQSTSFSLPPPPTASSSSSSSMGIASSGAAFGTRPVPTQTWSTGMVMGSGNSSSAMQGARQAPGTTATTPTSSTAGNTGQPKSGLDRYESLI</sequence>
<feature type="region of interest" description="Disordered" evidence="1">
    <location>
        <begin position="125"/>
        <end position="151"/>
    </location>
</feature>
<feature type="region of interest" description="Disordered" evidence="1">
    <location>
        <begin position="722"/>
        <end position="813"/>
    </location>
</feature>
<dbReference type="PANTHER" id="PTHR12984">
    <property type="entry name" value="SCY1-RELATED S/T PROTEIN KINASE-LIKE"/>
    <property type="match status" value="1"/>
</dbReference>
<dbReference type="STRING" id="1081109.A0A167YJX0"/>
<dbReference type="InterPro" id="IPR011989">
    <property type="entry name" value="ARM-like"/>
</dbReference>
<feature type="domain" description="Protein kinase" evidence="2">
    <location>
        <begin position="1"/>
        <end position="357"/>
    </location>
</feature>
<reference evidence="3 4" key="1">
    <citation type="journal article" date="2016" name="Genome Biol. Evol.">
        <title>Divergent and convergent evolution of fungal pathogenicity.</title>
        <authorList>
            <person name="Shang Y."/>
            <person name="Xiao G."/>
            <person name="Zheng P."/>
            <person name="Cen K."/>
            <person name="Zhan S."/>
            <person name="Wang C."/>
        </authorList>
    </citation>
    <scope>NUCLEOTIDE SEQUENCE [LARGE SCALE GENOMIC DNA]</scope>
    <source>
        <strain evidence="3 4">RCEF 2490</strain>
    </source>
</reference>
<feature type="compositionally biased region" description="Low complexity" evidence="1">
    <location>
        <begin position="996"/>
        <end position="1013"/>
    </location>
</feature>
<feature type="region of interest" description="Disordered" evidence="1">
    <location>
        <begin position="866"/>
        <end position="889"/>
    </location>
</feature>
<feature type="compositionally biased region" description="Polar residues" evidence="1">
    <location>
        <begin position="970"/>
        <end position="990"/>
    </location>
</feature>
<feature type="region of interest" description="Disordered" evidence="1">
    <location>
        <begin position="903"/>
        <end position="1026"/>
    </location>
</feature>
<evidence type="ECO:0000313" key="4">
    <source>
        <dbReference type="Proteomes" id="UP000078544"/>
    </source>
</evidence>
<keyword evidence="3" id="KW-0808">Transferase</keyword>
<dbReference type="SUPFAM" id="SSF48371">
    <property type="entry name" value="ARM repeat"/>
    <property type="match status" value="1"/>
</dbReference>
<dbReference type="Gene3D" id="1.25.10.10">
    <property type="entry name" value="Leucine-rich Repeat Variant"/>
    <property type="match status" value="1"/>
</dbReference>
<feature type="compositionally biased region" description="Pro residues" evidence="1">
    <location>
        <begin position="836"/>
        <end position="847"/>
    </location>
</feature>
<dbReference type="CDD" id="cd14011">
    <property type="entry name" value="PK_SCY1_like"/>
    <property type="match status" value="1"/>
</dbReference>
<dbReference type="Proteomes" id="UP000078544">
    <property type="component" value="Unassembled WGS sequence"/>
</dbReference>
<evidence type="ECO:0000259" key="2">
    <source>
        <dbReference type="PROSITE" id="PS50011"/>
    </source>
</evidence>
<dbReference type="GO" id="GO:0005524">
    <property type="term" value="F:ATP binding"/>
    <property type="evidence" value="ECO:0007669"/>
    <property type="project" value="InterPro"/>
</dbReference>
<feature type="compositionally biased region" description="Low complexity" evidence="1">
    <location>
        <begin position="948"/>
        <end position="965"/>
    </location>
</feature>
<feature type="compositionally biased region" description="Low complexity" evidence="1">
    <location>
        <begin position="764"/>
        <end position="787"/>
    </location>
</feature>
<dbReference type="GO" id="GO:0004672">
    <property type="term" value="F:protein kinase activity"/>
    <property type="evidence" value="ECO:0007669"/>
    <property type="project" value="InterPro"/>
</dbReference>
<dbReference type="InterPro" id="IPR051177">
    <property type="entry name" value="CIK-Related_Protein"/>
</dbReference>
<dbReference type="InterPro" id="IPR000719">
    <property type="entry name" value="Prot_kinase_dom"/>
</dbReference>
<feature type="compositionally biased region" description="Low complexity" evidence="1">
    <location>
        <begin position="796"/>
        <end position="806"/>
    </location>
</feature>
<feature type="region of interest" description="Disordered" evidence="1">
    <location>
        <begin position="827"/>
        <end position="849"/>
    </location>
</feature>
<dbReference type="AlphaFoldDB" id="A0A167YJX0"/>
<dbReference type="SMART" id="SM00220">
    <property type="entry name" value="S_TKc"/>
    <property type="match status" value="1"/>
</dbReference>
<dbReference type="Gene3D" id="3.30.200.20">
    <property type="entry name" value="Phosphorylase Kinase, domain 1"/>
    <property type="match status" value="1"/>
</dbReference>
<evidence type="ECO:0000313" key="3">
    <source>
        <dbReference type="EMBL" id="KZZ91444.1"/>
    </source>
</evidence>
<name>A0A167YJX0_9HYPO</name>
<keyword evidence="4" id="KW-1185">Reference proteome</keyword>
<keyword evidence="3" id="KW-0418">Kinase</keyword>
<dbReference type="EMBL" id="AZGY01000018">
    <property type="protein sequence ID" value="KZZ91444.1"/>
    <property type="molecule type" value="Genomic_DNA"/>
</dbReference>
<comment type="caution">
    <text evidence="3">The sequence shown here is derived from an EMBL/GenBank/DDBJ whole genome shotgun (WGS) entry which is preliminary data.</text>
</comment>
<organism evidence="3 4">
    <name type="scientific">Moelleriella libera RCEF 2490</name>
    <dbReference type="NCBI Taxonomy" id="1081109"/>
    <lineage>
        <taxon>Eukaryota</taxon>
        <taxon>Fungi</taxon>
        <taxon>Dikarya</taxon>
        <taxon>Ascomycota</taxon>
        <taxon>Pezizomycotina</taxon>
        <taxon>Sordariomycetes</taxon>
        <taxon>Hypocreomycetidae</taxon>
        <taxon>Hypocreales</taxon>
        <taxon>Clavicipitaceae</taxon>
        <taxon>Moelleriella</taxon>
    </lineage>
</organism>
<dbReference type="PROSITE" id="PS50011">
    <property type="entry name" value="PROTEIN_KINASE_DOM"/>
    <property type="match status" value="1"/>
</dbReference>
<dbReference type="OrthoDB" id="79687at2759"/>
<proteinExistence type="predicted"/>
<feature type="compositionally biased region" description="Basic and acidic residues" evidence="1">
    <location>
        <begin position="126"/>
        <end position="136"/>
    </location>
</feature>
<dbReference type="Gene3D" id="1.10.510.10">
    <property type="entry name" value="Transferase(Phosphotransferase) domain 1"/>
    <property type="match status" value="1"/>
</dbReference>
<dbReference type="SUPFAM" id="SSF56112">
    <property type="entry name" value="Protein kinase-like (PK-like)"/>
    <property type="match status" value="1"/>
</dbReference>
<evidence type="ECO:0000256" key="1">
    <source>
        <dbReference type="SAM" id="MobiDB-lite"/>
    </source>
</evidence>
<dbReference type="Pfam" id="PF00069">
    <property type="entry name" value="Pkinase"/>
    <property type="match status" value="1"/>
</dbReference>
<dbReference type="InterPro" id="IPR011009">
    <property type="entry name" value="Kinase-like_dom_sf"/>
</dbReference>
<dbReference type="PANTHER" id="PTHR12984:SF6">
    <property type="entry name" value="SCY1-LIKE PROTEIN 2"/>
    <property type="match status" value="1"/>
</dbReference>
<feature type="compositionally biased region" description="Low complexity" evidence="1">
    <location>
        <begin position="915"/>
        <end position="941"/>
    </location>
</feature>
<dbReference type="InterPro" id="IPR016024">
    <property type="entry name" value="ARM-type_fold"/>
</dbReference>
<gene>
    <name evidence="3" type="ORF">AAL_06680</name>
</gene>
<protein>
    <submittedName>
        <fullName evidence="3">Protein kinase domain-containing protein ppk32</fullName>
    </submittedName>
</protein>